<protein>
    <recommendedName>
        <fullName evidence="7">Protein kinase domain-containing protein</fullName>
    </recommendedName>
</protein>
<evidence type="ECO:0000313" key="9">
    <source>
        <dbReference type="Proteomes" id="UP001157006"/>
    </source>
</evidence>
<sequence length="143" mass="16244">MAEESQNGVVLFEKYEIGKLLGVGASAKVYHATNIKTGKRVAVKVMNKRKLINGGFSANIEREISILSSLHHPNIINLFEVLASKTKIYFIVELASAGELFEEVAKQDKLTEEHARKYFRQLISAVKHCNRFRFKRREKPDPA</sequence>
<evidence type="ECO:0000256" key="5">
    <source>
        <dbReference type="ARBA" id="ARBA00022840"/>
    </source>
</evidence>
<accession>A0AAV1ARG5</accession>
<keyword evidence="2" id="KW-0808">Transferase</keyword>
<dbReference type="PROSITE" id="PS00107">
    <property type="entry name" value="PROTEIN_KINASE_ATP"/>
    <property type="match status" value="1"/>
</dbReference>
<reference evidence="8 9" key="1">
    <citation type="submission" date="2023-01" db="EMBL/GenBank/DDBJ databases">
        <authorList>
            <person name="Kreplak J."/>
        </authorList>
    </citation>
    <scope>NUCLEOTIDE SEQUENCE [LARGE SCALE GENOMIC DNA]</scope>
</reference>
<dbReference type="GO" id="GO:0004674">
    <property type="term" value="F:protein serine/threonine kinase activity"/>
    <property type="evidence" value="ECO:0007669"/>
    <property type="project" value="UniProtKB-KW"/>
</dbReference>
<feature type="binding site" evidence="6">
    <location>
        <position position="44"/>
    </location>
    <ligand>
        <name>ATP</name>
        <dbReference type="ChEBI" id="CHEBI:30616"/>
    </ligand>
</feature>
<keyword evidence="1" id="KW-0723">Serine/threonine-protein kinase</keyword>
<dbReference type="InterPro" id="IPR011009">
    <property type="entry name" value="Kinase-like_dom_sf"/>
</dbReference>
<dbReference type="SMART" id="SM00220">
    <property type="entry name" value="S_TKc"/>
    <property type="match status" value="1"/>
</dbReference>
<name>A0AAV1ARG5_VICFA</name>
<dbReference type="PANTHER" id="PTHR43895">
    <property type="entry name" value="CALCIUM/CALMODULIN-DEPENDENT PROTEIN KINASE KINASE-RELATED"/>
    <property type="match status" value="1"/>
</dbReference>
<dbReference type="PROSITE" id="PS50011">
    <property type="entry name" value="PROTEIN_KINASE_DOM"/>
    <property type="match status" value="1"/>
</dbReference>
<dbReference type="InterPro" id="IPR017441">
    <property type="entry name" value="Protein_kinase_ATP_BS"/>
</dbReference>
<evidence type="ECO:0000256" key="4">
    <source>
        <dbReference type="ARBA" id="ARBA00022777"/>
    </source>
</evidence>
<dbReference type="EMBL" id="OX451740">
    <property type="protein sequence ID" value="CAI8612922.1"/>
    <property type="molecule type" value="Genomic_DNA"/>
</dbReference>
<dbReference type="Pfam" id="PF00069">
    <property type="entry name" value="Pkinase"/>
    <property type="match status" value="1"/>
</dbReference>
<gene>
    <name evidence="8" type="ORF">VFH_V057400</name>
</gene>
<dbReference type="Proteomes" id="UP001157006">
    <property type="component" value="Chromosome 5"/>
</dbReference>
<dbReference type="AlphaFoldDB" id="A0AAV1ARG5"/>
<feature type="domain" description="Protein kinase" evidence="7">
    <location>
        <begin position="15"/>
        <end position="143"/>
    </location>
</feature>
<dbReference type="GO" id="GO:0007165">
    <property type="term" value="P:signal transduction"/>
    <property type="evidence" value="ECO:0007669"/>
    <property type="project" value="TreeGrafter"/>
</dbReference>
<keyword evidence="5 6" id="KW-0067">ATP-binding</keyword>
<evidence type="ECO:0000256" key="2">
    <source>
        <dbReference type="ARBA" id="ARBA00022679"/>
    </source>
</evidence>
<dbReference type="FunFam" id="3.30.200.20:FF:000042">
    <property type="entry name" value="Aurora kinase A"/>
    <property type="match status" value="1"/>
</dbReference>
<proteinExistence type="predicted"/>
<evidence type="ECO:0000256" key="6">
    <source>
        <dbReference type="PROSITE-ProRule" id="PRU10141"/>
    </source>
</evidence>
<dbReference type="PANTHER" id="PTHR43895:SF160">
    <property type="entry name" value="CBL-INTERACTING SERINE_THREONINE-PROTEIN KINASE 14"/>
    <property type="match status" value="1"/>
</dbReference>
<evidence type="ECO:0000256" key="3">
    <source>
        <dbReference type="ARBA" id="ARBA00022741"/>
    </source>
</evidence>
<evidence type="ECO:0000313" key="8">
    <source>
        <dbReference type="EMBL" id="CAI8612922.1"/>
    </source>
</evidence>
<keyword evidence="9" id="KW-1185">Reference proteome</keyword>
<dbReference type="GO" id="GO:0005524">
    <property type="term" value="F:ATP binding"/>
    <property type="evidence" value="ECO:0007669"/>
    <property type="project" value="UniProtKB-UniRule"/>
</dbReference>
<evidence type="ECO:0000259" key="7">
    <source>
        <dbReference type="PROSITE" id="PS50011"/>
    </source>
</evidence>
<evidence type="ECO:0000256" key="1">
    <source>
        <dbReference type="ARBA" id="ARBA00022527"/>
    </source>
</evidence>
<dbReference type="Gene3D" id="1.10.510.10">
    <property type="entry name" value="Transferase(Phosphotransferase) domain 1"/>
    <property type="match status" value="1"/>
</dbReference>
<keyword evidence="4" id="KW-0418">Kinase</keyword>
<keyword evidence="3 6" id="KW-0547">Nucleotide-binding</keyword>
<organism evidence="8 9">
    <name type="scientific">Vicia faba</name>
    <name type="common">Broad bean</name>
    <name type="synonym">Faba vulgaris</name>
    <dbReference type="NCBI Taxonomy" id="3906"/>
    <lineage>
        <taxon>Eukaryota</taxon>
        <taxon>Viridiplantae</taxon>
        <taxon>Streptophyta</taxon>
        <taxon>Embryophyta</taxon>
        <taxon>Tracheophyta</taxon>
        <taxon>Spermatophyta</taxon>
        <taxon>Magnoliopsida</taxon>
        <taxon>eudicotyledons</taxon>
        <taxon>Gunneridae</taxon>
        <taxon>Pentapetalae</taxon>
        <taxon>rosids</taxon>
        <taxon>fabids</taxon>
        <taxon>Fabales</taxon>
        <taxon>Fabaceae</taxon>
        <taxon>Papilionoideae</taxon>
        <taxon>50 kb inversion clade</taxon>
        <taxon>NPAAA clade</taxon>
        <taxon>Hologalegina</taxon>
        <taxon>IRL clade</taxon>
        <taxon>Fabeae</taxon>
        <taxon>Vicia</taxon>
    </lineage>
</organism>
<dbReference type="InterPro" id="IPR000719">
    <property type="entry name" value="Prot_kinase_dom"/>
</dbReference>
<dbReference type="SUPFAM" id="SSF56112">
    <property type="entry name" value="Protein kinase-like (PK-like)"/>
    <property type="match status" value="1"/>
</dbReference>